<proteinExistence type="predicted"/>
<reference evidence="2 3" key="1">
    <citation type="journal article" date="2011" name="J. Bacteriol.">
        <title>Draft genome sequence of the thermoalkaliphilic Caldalkalibacillus thermarum strain TA2.A1.</title>
        <authorList>
            <person name="Kalamorz F."/>
            <person name="Keis S."/>
            <person name="McMillan D.G."/>
            <person name="Olsson K."/>
            <person name="Stanton J.A."/>
            <person name="Stockwell P."/>
            <person name="Black M.A."/>
            <person name="Klingeman D.M."/>
            <person name="Land M.L."/>
            <person name="Han C.S."/>
            <person name="Martin S.L."/>
            <person name="Becher S.A."/>
            <person name="Peddie C.J."/>
            <person name="Morgan H.W."/>
            <person name="Matthies D."/>
            <person name="Preiss L."/>
            <person name="Meier T."/>
            <person name="Brown S.D."/>
            <person name="Cook G.M."/>
        </authorList>
    </citation>
    <scope>NUCLEOTIDE SEQUENCE [LARGE SCALE GENOMIC DNA]</scope>
    <source>
        <strain evidence="2 3">TA2.A1</strain>
    </source>
</reference>
<dbReference type="PROSITE" id="PS51257">
    <property type="entry name" value="PROKAR_LIPOPROTEIN"/>
    <property type="match status" value="1"/>
</dbReference>
<evidence type="ECO:0000313" key="3">
    <source>
        <dbReference type="Proteomes" id="UP000010716"/>
    </source>
</evidence>
<protein>
    <submittedName>
        <fullName evidence="2">Extracellular solute-binding protein family 1</fullName>
    </submittedName>
</protein>
<comment type="caution">
    <text evidence="2">The sequence shown here is derived from an EMBL/GenBank/DDBJ whole genome shotgun (WGS) entry which is preliminary data.</text>
</comment>
<evidence type="ECO:0000256" key="1">
    <source>
        <dbReference type="SAM" id="SignalP"/>
    </source>
</evidence>
<dbReference type="EMBL" id="AFCE01000165">
    <property type="protein sequence ID" value="EGL81514.1"/>
    <property type="molecule type" value="Genomic_DNA"/>
</dbReference>
<dbReference type="PANTHER" id="PTHR43649">
    <property type="entry name" value="ARABINOSE-BINDING PROTEIN-RELATED"/>
    <property type="match status" value="1"/>
</dbReference>
<name>F5LAX5_CALTT</name>
<keyword evidence="1" id="KW-0732">Signal</keyword>
<dbReference type="InterPro" id="IPR050490">
    <property type="entry name" value="Bact_solute-bd_prot1"/>
</dbReference>
<accession>F5LAX5</accession>
<dbReference type="Gene3D" id="3.40.190.10">
    <property type="entry name" value="Periplasmic binding protein-like II"/>
    <property type="match status" value="1"/>
</dbReference>
<dbReference type="SUPFAM" id="SSF53850">
    <property type="entry name" value="Periplasmic binding protein-like II"/>
    <property type="match status" value="1"/>
</dbReference>
<dbReference type="Pfam" id="PF13416">
    <property type="entry name" value="SBP_bac_8"/>
    <property type="match status" value="1"/>
</dbReference>
<feature type="signal peptide" evidence="1">
    <location>
        <begin position="1"/>
        <end position="23"/>
    </location>
</feature>
<gene>
    <name evidence="2" type="ORF">CathTA2_3060</name>
</gene>
<evidence type="ECO:0000313" key="2">
    <source>
        <dbReference type="EMBL" id="EGL81514.1"/>
    </source>
</evidence>
<feature type="chain" id="PRO_5005676917" evidence="1">
    <location>
        <begin position="24"/>
        <end position="421"/>
    </location>
</feature>
<dbReference type="RefSeq" id="WP_007506434.1">
    <property type="nucleotide sequence ID" value="NZ_AFCE01000165.1"/>
</dbReference>
<organism evidence="2 3">
    <name type="scientific">Caldalkalibacillus thermarum (strain TA2.A1)</name>
    <dbReference type="NCBI Taxonomy" id="986075"/>
    <lineage>
        <taxon>Bacteria</taxon>
        <taxon>Bacillati</taxon>
        <taxon>Bacillota</taxon>
        <taxon>Bacilli</taxon>
        <taxon>Bacillales</taxon>
        <taxon>Bacillaceae</taxon>
        <taxon>Caldalkalibacillus</taxon>
    </lineage>
</organism>
<dbReference type="eggNOG" id="COG1653">
    <property type="taxonomic scope" value="Bacteria"/>
</dbReference>
<dbReference type="InterPro" id="IPR006059">
    <property type="entry name" value="SBP"/>
</dbReference>
<sequence length="421" mass="47103">MKKGFSMKGFRLFAVLALMLALAACGAANDQEGQEGEEDAKAGGDVLRVVMGLGETEWEVMRSEIFPAFEEEHGVKIDAVQAEAEDVVDRLDAQVRAGRVEYDLITQDVNALYGLVDRDLVEDLSEYRDIIPDEVFEAMVEVGTFDDRLLFLPYRPNVEITFYNEARFKEAGLEVPKTWDELLEVAKTFHEQDGVGRVAIKANLEGDQVLHIFDFIRSAGGDPYVLNDEGSVKAFEFLQELAPYLAPDSRTANWNTMNTYLANESVYLGKNWPFGINVIVEQGGKEEIKAYSGWSGPAGMSHALGGEVIGIPKGAPNKELAIEFAKYLMSKEVQEKLVRHLAWPPVRSDAYGEVEEWKKPYFEAISEALENADPRGNVPYWPEVERAILDAYQDIVIDGQDVKSTLDRYAEQIEQARQAAE</sequence>
<dbReference type="AlphaFoldDB" id="F5LAX5"/>
<dbReference type="Proteomes" id="UP000010716">
    <property type="component" value="Unassembled WGS sequence"/>
</dbReference>